<feature type="region of interest" description="Disordered" evidence="1">
    <location>
        <begin position="797"/>
        <end position="827"/>
    </location>
</feature>
<feature type="compositionally biased region" description="Basic and acidic residues" evidence="1">
    <location>
        <begin position="400"/>
        <end position="416"/>
    </location>
</feature>
<feature type="compositionally biased region" description="Polar residues" evidence="1">
    <location>
        <begin position="343"/>
        <end position="365"/>
    </location>
</feature>
<keyword evidence="3" id="KW-1185">Reference proteome</keyword>
<feature type="compositionally biased region" description="Polar residues" evidence="1">
    <location>
        <begin position="612"/>
        <end position="627"/>
    </location>
</feature>
<feature type="compositionally biased region" description="Basic residues" evidence="1">
    <location>
        <begin position="816"/>
        <end position="827"/>
    </location>
</feature>
<dbReference type="InParanoid" id="A0A401GGI2"/>
<evidence type="ECO:0000256" key="1">
    <source>
        <dbReference type="SAM" id="MobiDB-lite"/>
    </source>
</evidence>
<sequence length="827" mass="89982">MRTRSWSISSLLSRPKPPPPEEQGHRLTRQLSWQGDKRSSQSRSSRSSSSQHKQELDRDFAQGPISQYVGNPKLAPFQHTSDKTPRRPAVEEKRIPTQGHISQYVGNAKLAPVQHSSNETTRRPSTEKRRTSAQVPISQYASSSKLAPLLRAEHTAWRPAAEDIRRSSAQETMSQYSQYSVNSGFATGRPPRDDDAERRTPAGRIRSNTVDSGRANTADYSASTSKLTGAARPTIVHPHRPNNSRFDSRAGPQVHSSPEWVNVIWMGRKASAQQDGRPSEIESATARGRGESGKLLPPEKDRPPRIPEKDKLVPSAKSGPPLPEKDKPPHKASVPGTGAVHSGDTNARQHLRSSSETRGTGTHHSASGHVHARTGSNDVSRAANVASRSYGDVRVAARSVTRDVHASSRSHEHLRTSPEVVTGTSSRQYSHTGRPPAGYGTVPVPHTSSKPHGYGHVRYGSETTATNVAGSSRQQGHGRSSSDDIVEQRRKASIEQAREAHRSRQRWCPPASSVVYQARYTRDGHHKSVPAGSTQQASEADRPRHSHDPSASTAAHYDRSHLFGLPSSNDVLSVGVRRSSAKQVAREQTYAAGDQVVPMARPHAIYTPFKPASSSNPDSGKASTSSVDAAIPTATVRRQPRAAPRQVAATDSLDGPLAEVMEMYDPRRRSSGQIHAAGPSRQGDSSIGANVADVSGTSSSRQNSGSDYSEEVVIAPSVYLPSTQITHPQVIPLNVAKSQRNRNPMSREGAMTGFGPQLVGGGGAKTVVVDDAETVESFEGEVVDIEEPVEVDMLKESERMNRHEQVRQLARDHRTNAKHHRDRRSYK</sequence>
<gene>
    <name evidence="2" type="ORF">SCP_0309400</name>
</gene>
<feature type="region of interest" description="Disordered" evidence="1">
    <location>
        <begin position="607"/>
        <end position="628"/>
    </location>
</feature>
<feature type="region of interest" description="Disordered" evidence="1">
    <location>
        <begin position="668"/>
        <end position="708"/>
    </location>
</feature>
<feature type="compositionally biased region" description="Basic and acidic residues" evidence="1">
    <location>
        <begin position="539"/>
        <end position="548"/>
    </location>
</feature>
<protein>
    <submittedName>
        <fullName evidence="2">Uncharacterized protein</fullName>
    </submittedName>
</protein>
<accession>A0A401GGI2</accession>
<feature type="region of interest" description="Disordered" evidence="1">
    <location>
        <begin position="269"/>
        <end position="508"/>
    </location>
</feature>
<comment type="caution">
    <text evidence="2">The sequence shown here is derived from an EMBL/GenBank/DDBJ whole genome shotgun (WGS) entry which is preliminary data.</text>
</comment>
<feature type="region of interest" description="Disordered" evidence="1">
    <location>
        <begin position="161"/>
        <end position="257"/>
    </location>
</feature>
<feature type="region of interest" description="Disordered" evidence="1">
    <location>
        <begin position="523"/>
        <end position="555"/>
    </location>
</feature>
<feature type="compositionally biased region" description="Basic and acidic residues" evidence="1">
    <location>
        <begin position="80"/>
        <end position="95"/>
    </location>
</feature>
<dbReference type="RefSeq" id="XP_027612126.1">
    <property type="nucleotide sequence ID" value="XM_027756325.1"/>
</dbReference>
<feature type="compositionally biased region" description="Low complexity" evidence="1">
    <location>
        <begin position="41"/>
        <end position="51"/>
    </location>
</feature>
<feature type="compositionally biased region" description="Basic and acidic residues" evidence="1">
    <location>
        <begin position="797"/>
        <end position="815"/>
    </location>
</feature>
<feature type="compositionally biased region" description="Polar residues" evidence="1">
    <location>
        <begin position="169"/>
        <end position="185"/>
    </location>
</feature>
<organism evidence="2 3">
    <name type="scientific">Sparassis crispa</name>
    <dbReference type="NCBI Taxonomy" id="139825"/>
    <lineage>
        <taxon>Eukaryota</taxon>
        <taxon>Fungi</taxon>
        <taxon>Dikarya</taxon>
        <taxon>Basidiomycota</taxon>
        <taxon>Agaricomycotina</taxon>
        <taxon>Agaricomycetes</taxon>
        <taxon>Polyporales</taxon>
        <taxon>Sparassidaceae</taxon>
        <taxon>Sparassis</taxon>
    </lineage>
</organism>
<feature type="compositionally biased region" description="Polar residues" evidence="1">
    <location>
        <begin position="422"/>
        <end position="431"/>
    </location>
</feature>
<dbReference type="EMBL" id="BFAD01000003">
    <property type="protein sequence ID" value="GBE81213.1"/>
    <property type="molecule type" value="Genomic_DNA"/>
</dbReference>
<dbReference type="AlphaFoldDB" id="A0A401GGI2"/>
<feature type="region of interest" description="Disordered" evidence="1">
    <location>
        <begin position="1"/>
        <end position="140"/>
    </location>
</feature>
<feature type="compositionally biased region" description="Low complexity" evidence="1">
    <location>
        <begin position="470"/>
        <end position="479"/>
    </location>
</feature>
<feature type="compositionally biased region" description="Basic and acidic residues" evidence="1">
    <location>
        <begin position="480"/>
        <end position="502"/>
    </location>
</feature>
<evidence type="ECO:0000313" key="2">
    <source>
        <dbReference type="EMBL" id="GBE81213.1"/>
    </source>
</evidence>
<feature type="compositionally biased region" description="Polar residues" evidence="1">
    <location>
        <begin position="1"/>
        <end position="12"/>
    </location>
</feature>
<dbReference type="GeneID" id="38778130"/>
<proteinExistence type="predicted"/>
<feature type="compositionally biased region" description="Basic and acidic residues" evidence="1">
    <location>
        <begin position="120"/>
        <end position="130"/>
    </location>
</feature>
<feature type="compositionally biased region" description="Basic and acidic residues" evidence="1">
    <location>
        <begin position="190"/>
        <end position="200"/>
    </location>
</feature>
<feature type="compositionally biased region" description="Polar residues" evidence="1">
    <location>
        <begin position="206"/>
        <end position="227"/>
    </location>
</feature>
<feature type="compositionally biased region" description="Basic and acidic residues" evidence="1">
    <location>
        <begin position="288"/>
        <end position="312"/>
    </location>
</feature>
<name>A0A401GGI2_9APHY</name>
<evidence type="ECO:0000313" key="3">
    <source>
        <dbReference type="Proteomes" id="UP000287166"/>
    </source>
</evidence>
<feature type="compositionally biased region" description="Low complexity" evidence="1">
    <location>
        <begin position="695"/>
        <end position="706"/>
    </location>
</feature>
<dbReference type="Proteomes" id="UP000287166">
    <property type="component" value="Unassembled WGS sequence"/>
</dbReference>
<reference evidence="2 3" key="1">
    <citation type="journal article" date="2018" name="Sci. Rep.">
        <title>Genome sequence of the cauliflower mushroom Sparassis crispa (Hanabiratake) and its association with beneficial usage.</title>
        <authorList>
            <person name="Kiyama R."/>
            <person name="Furutani Y."/>
            <person name="Kawaguchi K."/>
            <person name="Nakanishi T."/>
        </authorList>
    </citation>
    <scope>NUCLEOTIDE SEQUENCE [LARGE SCALE GENOMIC DNA]</scope>
</reference>